<feature type="compositionally biased region" description="Basic and acidic residues" evidence="1">
    <location>
        <begin position="78"/>
        <end position="91"/>
    </location>
</feature>
<gene>
    <name evidence="2" type="ORF">Acr_00g0014460</name>
</gene>
<name>A0A7J0DAB3_9ERIC</name>
<evidence type="ECO:0000313" key="3">
    <source>
        <dbReference type="Proteomes" id="UP000585474"/>
    </source>
</evidence>
<accession>A0A7J0DAB3</accession>
<dbReference type="OrthoDB" id="341730at2759"/>
<feature type="region of interest" description="Disordered" evidence="1">
    <location>
        <begin position="1"/>
        <end position="28"/>
    </location>
</feature>
<dbReference type="AlphaFoldDB" id="A0A7J0DAB3"/>
<dbReference type="Proteomes" id="UP000585474">
    <property type="component" value="Unassembled WGS sequence"/>
</dbReference>
<proteinExistence type="predicted"/>
<feature type="compositionally biased region" description="Gly residues" evidence="1">
    <location>
        <begin position="61"/>
        <end position="70"/>
    </location>
</feature>
<sequence>MTEVNPGRSLWSSKTLEKPANPPRQAQNCRVALSVKEVREAAAKLRVLGQGPRTQPNPVGSVGGQIGSGSGNAPIGKPKKEVDGSIKLPEK</sequence>
<comment type="caution">
    <text evidence="2">The sequence shown here is derived from an EMBL/GenBank/DDBJ whole genome shotgun (WGS) entry which is preliminary data.</text>
</comment>
<evidence type="ECO:0000256" key="1">
    <source>
        <dbReference type="SAM" id="MobiDB-lite"/>
    </source>
</evidence>
<feature type="region of interest" description="Disordered" evidence="1">
    <location>
        <begin position="46"/>
        <end position="91"/>
    </location>
</feature>
<evidence type="ECO:0000313" key="2">
    <source>
        <dbReference type="EMBL" id="GFS30840.1"/>
    </source>
</evidence>
<reference evidence="3" key="1">
    <citation type="submission" date="2019-07" db="EMBL/GenBank/DDBJ databases">
        <title>De Novo Assembly of kiwifruit Actinidia rufa.</title>
        <authorList>
            <person name="Sugita-Konishi S."/>
            <person name="Sato K."/>
            <person name="Mori E."/>
            <person name="Abe Y."/>
            <person name="Kisaki G."/>
            <person name="Hamano K."/>
            <person name="Suezawa K."/>
            <person name="Otani M."/>
            <person name="Fukuda T."/>
            <person name="Manabe T."/>
            <person name="Gomi K."/>
            <person name="Tabuchi M."/>
            <person name="Akimitsu K."/>
            <person name="Kataoka I."/>
        </authorList>
    </citation>
    <scope>NUCLEOTIDE SEQUENCE [LARGE SCALE GENOMIC DNA]</scope>
    <source>
        <strain evidence="3">cv. Fuchu</strain>
    </source>
</reference>
<dbReference type="EMBL" id="BJWL01000132">
    <property type="protein sequence ID" value="GFS30840.1"/>
    <property type="molecule type" value="Genomic_DNA"/>
</dbReference>
<organism evidence="2 3">
    <name type="scientific">Actinidia rufa</name>
    <dbReference type="NCBI Taxonomy" id="165716"/>
    <lineage>
        <taxon>Eukaryota</taxon>
        <taxon>Viridiplantae</taxon>
        <taxon>Streptophyta</taxon>
        <taxon>Embryophyta</taxon>
        <taxon>Tracheophyta</taxon>
        <taxon>Spermatophyta</taxon>
        <taxon>Magnoliopsida</taxon>
        <taxon>eudicotyledons</taxon>
        <taxon>Gunneridae</taxon>
        <taxon>Pentapetalae</taxon>
        <taxon>asterids</taxon>
        <taxon>Ericales</taxon>
        <taxon>Actinidiaceae</taxon>
        <taxon>Actinidia</taxon>
    </lineage>
</organism>
<protein>
    <submittedName>
        <fullName evidence="2">Uncharacterized protein</fullName>
    </submittedName>
</protein>
<keyword evidence="3" id="KW-1185">Reference proteome</keyword>